<proteinExistence type="predicted"/>
<dbReference type="Pfam" id="PF14336">
    <property type="entry name" value="GLUCM-like_C"/>
    <property type="match status" value="1"/>
</dbReference>
<evidence type="ECO:0000313" key="3">
    <source>
        <dbReference type="Proteomes" id="UP000012046"/>
    </source>
</evidence>
<dbReference type="EMBL" id="AHTH01000015">
    <property type="protein sequence ID" value="EHR41453.1"/>
    <property type="molecule type" value="Genomic_DNA"/>
</dbReference>
<accession>H3ZDD0</accession>
<dbReference type="AlphaFoldDB" id="H3ZDD0"/>
<dbReference type="RefSeq" id="WP_008950229.1">
    <property type="nucleotide sequence ID" value="NZ_AHTH01000015.1"/>
</dbReference>
<dbReference type="InterPro" id="IPR025504">
    <property type="entry name" value="GLUCM_C"/>
</dbReference>
<evidence type="ECO:0000259" key="1">
    <source>
        <dbReference type="Pfam" id="PF14336"/>
    </source>
</evidence>
<feature type="domain" description="D-glutamate cyclase-like C-terminal" evidence="1">
    <location>
        <begin position="31"/>
        <end position="285"/>
    </location>
</feature>
<dbReference type="eggNOG" id="ENOG502Z7HZ">
    <property type="taxonomic scope" value="Bacteria"/>
</dbReference>
<dbReference type="Proteomes" id="UP000012046">
    <property type="component" value="Unassembled WGS sequence"/>
</dbReference>
<protein>
    <recommendedName>
        <fullName evidence="1">D-glutamate cyclase-like C-terminal domain-containing protein</fullName>
    </recommendedName>
</protein>
<evidence type="ECO:0000313" key="2">
    <source>
        <dbReference type="EMBL" id="EHR41453.1"/>
    </source>
</evidence>
<dbReference type="PANTHER" id="PTHR32022">
    <property type="entry name" value="D-GLUTAMATE CYCLASE, MITOCHONDRIAL"/>
    <property type="match status" value="1"/>
</dbReference>
<dbReference type="Gene3D" id="3.90.1640.20">
    <property type="entry name" value="TON_0340"/>
    <property type="match status" value="1"/>
</dbReference>
<dbReference type="STRING" id="1129374.AJE_06776"/>
<comment type="caution">
    <text evidence="2">The sequence shown here is derived from an EMBL/GenBank/DDBJ whole genome shotgun (WGS) entry which is preliminary data.</text>
</comment>
<reference evidence="2 3" key="1">
    <citation type="journal article" date="2012" name="J. Bacteriol.">
        <title>Genome Sequence of Extracellular-Protease-Producing Alishewanella jeotgali Isolated from Traditional Korean Fermented Seafood.</title>
        <authorList>
            <person name="Jung J."/>
            <person name="Chun J."/>
            <person name="Park W."/>
        </authorList>
    </citation>
    <scope>NUCLEOTIDE SEQUENCE [LARGE SCALE GENOMIC DNA]</scope>
    <source>
        <strain evidence="2 3">KCTC 22429</strain>
    </source>
</reference>
<gene>
    <name evidence="2" type="ORF">AJE_06776</name>
</gene>
<sequence length="302" mass="32267">MTLSQPTAPASKVADFIAISRQIELLLTARNLRGMQQVQQQLRPGYILRAARLFNLPAGSTLLIGTGFPVLDTFETDGPVGAIALYQAAQALNLKPYLVCGKPLFSLLAQHYQCAELPVNQLQGRVAQARQLLQQLKPALVLSIERPGLSAAGIYVNMRGEDISARCASFDELLNQAPCPTLAIGDGGNEIGMGNVQAALAGLNITPSITECDELVVADVSNWAAWGIIAMLSVLQGRNLLANANLLPLLQFLTANGCIDGVTRQSTLTEDGLPYQAGEQLIQQLQALVQPYISEPDNVAPD</sequence>
<keyword evidence="3" id="KW-1185">Reference proteome</keyword>
<dbReference type="PANTHER" id="PTHR32022:SF10">
    <property type="entry name" value="D-GLUTAMATE CYCLASE, MITOCHONDRIAL"/>
    <property type="match status" value="1"/>
</dbReference>
<dbReference type="PATRIC" id="fig|1129374.4.peg.1357"/>
<organism evidence="2 3">
    <name type="scientific">Alishewanella jeotgali KCTC 22429</name>
    <dbReference type="NCBI Taxonomy" id="1129374"/>
    <lineage>
        <taxon>Bacteria</taxon>
        <taxon>Pseudomonadati</taxon>
        <taxon>Pseudomonadota</taxon>
        <taxon>Gammaproteobacteria</taxon>
        <taxon>Alteromonadales</taxon>
        <taxon>Alteromonadaceae</taxon>
        <taxon>Alishewanella</taxon>
    </lineage>
</organism>
<name>H3ZDD0_9ALTE</name>